<dbReference type="Pfam" id="PF13624">
    <property type="entry name" value="SurA_N_3"/>
    <property type="match status" value="1"/>
</dbReference>
<dbReference type="PANTHER" id="PTHR47245">
    <property type="entry name" value="PEPTIDYLPROLYL ISOMERASE"/>
    <property type="match status" value="1"/>
</dbReference>
<feature type="domain" description="PpiC" evidence="5">
    <location>
        <begin position="187"/>
        <end position="292"/>
    </location>
</feature>
<dbReference type="InterPro" id="IPR027304">
    <property type="entry name" value="Trigger_fact/SurA_dom_sf"/>
</dbReference>
<proteinExistence type="predicted"/>
<feature type="region of interest" description="Disordered" evidence="3">
    <location>
        <begin position="26"/>
        <end position="46"/>
    </location>
</feature>
<dbReference type="AlphaFoldDB" id="A0A5B9VYF3"/>
<keyword evidence="4" id="KW-0732">Signal</keyword>
<feature type="coiled-coil region" evidence="2">
    <location>
        <begin position="123"/>
        <end position="158"/>
    </location>
</feature>
<dbReference type="SUPFAM" id="SSF54534">
    <property type="entry name" value="FKBP-like"/>
    <property type="match status" value="1"/>
</dbReference>
<dbReference type="EMBL" id="CP042997">
    <property type="protein sequence ID" value="QEH33338.1"/>
    <property type="molecule type" value="Genomic_DNA"/>
</dbReference>
<dbReference type="Pfam" id="PF13616">
    <property type="entry name" value="Rotamase_3"/>
    <property type="match status" value="1"/>
</dbReference>
<feature type="region of interest" description="Disordered" evidence="3">
    <location>
        <begin position="340"/>
        <end position="362"/>
    </location>
</feature>
<feature type="signal peptide" evidence="4">
    <location>
        <begin position="1"/>
        <end position="29"/>
    </location>
</feature>
<name>A0A5B9VYF3_9BACT</name>
<dbReference type="InterPro" id="IPR000297">
    <property type="entry name" value="PPIase_PpiC"/>
</dbReference>
<dbReference type="RefSeq" id="WP_148593139.1">
    <property type="nucleotide sequence ID" value="NZ_CP042997.1"/>
</dbReference>
<dbReference type="Proteomes" id="UP000324233">
    <property type="component" value="Chromosome"/>
</dbReference>
<evidence type="ECO:0000313" key="7">
    <source>
        <dbReference type="Proteomes" id="UP000324233"/>
    </source>
</evidence>
<dbReference type="PROSITE" id="PS50198">
    <property type="entry name" value="PPIC_PPIASE_2"/>
    <property type="match status" value="1"/>
</dbReference>
<dbReference type="KEGG" id="agv:OJF2_18390"/>
<dbReference type="Gene3D" id="3.10.50.40">
    <property type="match status" value="1"/>
</dbReference>
<evidence type="ECO:0000259" key="5">
    <source>
        <dbReference type="PROSITE" id="PS50198"/>
    </source>
</evidence>
<dbReference type="EC" id="5.2.1.8" evidence="6"/>
<gene>
    <name evidence="6" type="primary">prsA1</name>
    <name evidence="6" type="ORF">OJF2_18390</name>
</gene>
<evidence type="ECO:0000256" key="3">
    <source>
        <dbReference type="SAM" id="MobiDB-lite"/>
    </source>
</evidence>
<dbReference type="OrthoDB" id="14196at2"/>
<keyword evidence="2" id="KW-0175">Coiled coil</keyword>
<feature type="compositionally biased region" description="Low complexity" evidence="3">
    <location>
        <begin position="26"/>
        <end position="43"/>
    </location>
</feature>
<sequence length="362" mass="39457" precursor="true">MGRSVQAGLLSIFILGAVAGAPTPTFAQAQPPAAPAGPQASTPRAQIPGYNDVVATVSEGNVSDKVTKGEVITFLSRYPIPAAEDRDQLYRNVVDSLVNTKLLTMFLNRQKIAVDRAKVDEEISRVESSLKQDKQDLETALKENNIDLKDMRAELENRIRWSEYVKAKATDAELQRYLNDNKDLFSGTQVRASHILLRVDPDAPSADKEKVKQKLLGIKAQLDANKMSFAEAANKYSEDPANAGTAGGDLDYITLRSGFITEFTDVAFRLKKGSISGPVETPYGFHLIQVTDRKEGKLPDFEQIKPAVVQYYAGDLQKNIVTEERKQAKIDVKPMPKDLFPAAPAAPAGTPAAGAATPKTSR</sequence>
<dbReference type="InterPro" id="IPR050245">
    <property type="entry name" value="PrsA_foldase"/>
</dbReference>
<feature type="compositionally biased region" description="Low complexity" evidence="3">
    <location>
        <begin position="341"/>
        <end position="362"/>
    </location>
</feature>
<evidence type="ECO:0000313" key="6">
    <source>
        <dbReference type="EMBL" id="QEH33338.1"/>
    </source>
</evidence>
<dbReference type="SUPFAM" id="SSF109998">
    <property type="entry name" value="Triger factor/SurA peptide-binding domain-like"/>
    <property type="match status" value="1"/>
</dbReference>
<dbReference type="Gene3D" id="1.10.4030.10">
    <property type="entry name" value="Porin chaperone SurA, peptide-binding domain"/>
    <property type="match status" value="1"/>
</dbReference>
<feature type="chain" id="PRO_5022740878" evidence="4">
    <location>
        <begin position="30"/>
        <end position="362"/>
    </location>
</feature>
<reference evidence="6 7" key="1">
    <citation type="submission" date="2019-08" db="EMBL/GenBank/DDBJ databases">
        <title>Deep-cultivation of Planctomycetes and their phenomic and genomic characterization uncovers novel biology.</title>
        <authorList>
            <person name="Wiegand S."/>
            <person name="Jogler M."/>
            <person name="Boedeker C."/>
            <person name="Pinto D."/>
            <person name="Vollmers J."/>
            <person name="Rivas-Marin E."/>
            <person name="Kohn T."/>
            <person name="Peeters S.H."/>
            <person name="Heuer A."/>
            <person name="Rast P."/>
            <person name="Oberbeckmann S."/>
            <person name="Bunk B."/>
            <person name="Jeske O."/>
            <person name="Meyerdierks A."/>
            <person name="Storesund J.E."/>
            <person name="Kallscheuer N."/>
            <person name="Luecker S."/>
            <person name="Lage O.M."/>
            <person name="Pohl T."/>
            <person name="Merkel B.J."/>
            <person name="Hornburger P."/>
            <person name="Mueller R.-W."/>
            <person name="Bruemmer F."/>
            <person name="Labrenz M."/>
            <person name="Spormann A.M."/>
            <person name="Op den Camp H."/>
            <person name="Overmann J."/>
            <person name="Amann R."/>
            <person name="Jetten M.S.M."/>
            <person name="Mascher T."/>
            <person name="Medema M.H."/>
            <person name="Devos D.P."/>
            <person name="Kaster A.-K."/>
            <person name="Ovreas L."/>
            <person name="Rohde M."/>
            <person name="Galperin M.Y."/>
            <person name="Jogler C."/>
        </authorList>
    </citation>
    <scope>NUCLEOTIDE SEQUENCE [LARGE SCALE GENOMIC DNA]</scope>
    <source>
        <strain evidence="6 7">OJF2</strain>
    </source>
</reference>
<evidence type="ECO:0000256" key="4">
    <source>
        <dbReference type="SAM" id="SignalP"/>
    </source>
</evidence>
<dbReference type="GO" id="GO:0003755">
    <property type="term" value="F:peptidyl-prolyl cis-trans isomerase activity"/>
    <property type="evidence" value="ECO:0007669"/>
    <property type="project" value="UniProtKB-KW"/>
</dbReference>
<accession>A0A5B9VYF3</accession>
<evidence type="ECO:0000256" key="1">
    <source>
        <dbReference type="PROSITE-ProRule" id="PRU00278"/>
    </source>
</evidence>
<organism evidence="6 7">
    <name type="scientific">Aquisphaera giovannonii</name>
    <dbReference type="NCBI Taxonomy" id="406548"/>
    <lineage>
        <taxon>Bacteria</taxon>
        <taxon>Pseudomonadati</taxon>
        <taxon>Planctomycetota</taxon>
        <taxon>Planctomycetia</taxon>
        <taxon>Isosphaerales</taxon>
        <taxon>Isosphaeraceae</taxon>
        <taxon>Aquisphaera</taxon>
    </lineage>
</organism>
<evidence type="ECO:0000256" key="2">
    <source>
        <dbReference type="SAM" id="Coils"/>
    </source>
</evidence>
<dbReference type="InterPro" id="IPR046357">
    <property type="entry name" value="PPIase_dom_sf"/>
</dbReference>
<keyword evidence="1 6" id="KW-0413">Isomerase</keyword>
<dbReference type="PANTHER" id="PTHR47245:SF2">
    <property type="entry name" value="PEPTIDYL-PROLYL CIS-TRANS ISOMERASE HP_0175-RELATED"/>
    <property type="match status" value="1"/>
</dbReference>
<protein>
    <submittedName>
        <fullName evidence="6">Foldase protein PrsA 1</fullName>
        <ecNumber evidence="6">5.2.1.8</ecNumber>
    </submittedName>
</protein>
<keyword evidence="7" id="KW-1185">Reference proteome</keyword>
<keyword evidence="1" id="KW-0697">Rotamase</keyword>